<accession>A0A2W1NCB4</accession>
<name>A0A2W1NCB4_9FLAO</name>
<protein>
    <recommendedName>
        <fullName evidence="3">Cytochrome c domain-containing protein</fullName>
    </recommendedName>
</protein>
<evidence type="ECO:0008006" key="3">
    <source>
        <dbReference type="Google" id="ProtNLM"/>
    </source>
</evidence>
<dbReference type="Proteomes" id="UP000249248">
    <property type="component" value="Unassembled WGS sequence"/>
</dbReference>
<proteinExistence type="predicted"/>
<organism evidence="1 2">
    <name type="scientific">Putridiphycobacter roseus</name>
    <dbReference type="NCBI Taxonomy" id="2219161"/>
    <lineage>
        <taxon>Bacteria</taxon>
        <taxon>Pseudomonadati</taxon>
        <taxon>Bacteroidota</taxon>
        <taxon>Flavobacteriia</taxon>
        <taxon>Flavobacteriales</taxon>
        <taxon>Crocinitomicaceae</taxon>
        <taxon>Putridiphycobacter</taxon>
    </lineage>
</organism>
<gene>
    <name evidence="1" type="ORF">DNU06_10700</name>
</gene>
<sequence length="107" mass="12561">MQKTIIYFLLLGSVGFGMQVPVAVNSFDKLFVKAQDSTRNRYLTILKMKCNPCHIQKKRPEIFTAENLDLFAQQIRDQVIEKKRMPKGKKYNLTPEEFHIIKQYLVP</sequence>
<dbReference type="EMBL" id="QKSB01000006">
    <property type="protein sequence ID" value="PZE16723.1"/>
    <property type="molecule type" value="Genomic_DNA"/>
</dbReference>
<evidence type="ECO:0000313" key="1">
    <source>
        <dbReference type="EMBL" id="PZE16723.1"/>
    </source>
</evidence>
<dbReference type="RefSeq" id="WP_233503009.1">
    <property type="nucleotide sequence ID" value="NZ_QKSB01000006.1"/>
</dbReference>
<comment type="caution">
    <text evidence="1">The sequence shown here is derived from an EMBL/GenBank/DDBJ whole genome shotgun (WGS) entry which is preliminary data.</text>
</comment>
<evidence type="ECO:0000313" key="2">
    <source>
        <dbReference type="Proteomes" id="UP000249248"/>
    </source>
</evidence>
<keyword evidence="2" id="KW-1185">Reference proteome</keyword>
<reference evidence="1 2" key="1">
    <citation type="submission" date="2018-06" db="EMBL/GenBank/DDBJ databases">
        <title>The draft genome sequence of Crocinitomix sp. SM1701.</title>
        <authorList>
            <person name="Zhang X."/>
        </authorList>
    </citation>
    <scope>NUCLEOTIDE SEQUENCE [LARGE SCALE GENOMIC DNA]</scope>
    <source>
        <strain evidence="1 2">SM1701</strain>
    </source>
</reference>
<dbReference type="AlphaFoldDB" id="A0A2W1NCB4"/>